<evidence type="ECO:0000313" key="1">
    <source>
        <dbReference type="EMBL" id="VDK66375.1"/>
    </source>
</evidence>
<dbReference type="AlphaFoldDB" id="A0A0M3KEN6"/>
<sequence length="91" mass="10236">MWGCHFSALKRQKALIGRYNSDIGFIPSTHLNLPLIRPLSKELCYYCSFGPKTCAATHARTRAIASAPHRHELLRNATRASRRPYVSLIVG</sequence>
<dbReference type="WBParaSite" id="ASIM_0001944401-mRNA-1">
    <property type="protein sequence ID" value="ASIM_0001944401-mRNA-1"/>
    <property type="gene ID" value="ASIM_0001944401"/>
</dbReference>
<proteinExistence type="predicted"/>
<evidence type="ECO:0000313" key="3">
    <source>
        <dbReference type="WBParaSite" id="ASIM_0001944401-mRNA-1"/>
    </source>
</evidence>
<reference evidence="3" key="1">
    <citation type="submission" date="2017-02" db="UniProtKB">
        <authorList>
            <consortium name="WormBaseParasite"/>
        </authorList>
    </citation>
    <scope>IDENTIFICATION</scope>
</reference>
<protein>
    <submittedName>
        <fullName evidence="1 3">Uncharacterized protein</fullName>
    </submittedName>
</protein>
<gene>
    <name evidence="1" type="ORF">ASIM_LOCUS18834</name>
</gene>
<dbReference type="Proteomes" id="UP000267096">
    <property type="component" value="Unassembled WGS sequence"/>
</dbReference>
<reference evidence="1 2" key="2">
    <citation type="submission" date="2018-11" db="EMBL/GenBank/DDBJ databases">
        <authorList>
            <consortium name="Pathogen Informatics"/>
        </authorList>
    </citation>
    <scope>NUCLEOTIDE SEQUENCE [LARGE SCALE GENOMIC DNA]</scope>
</reference>
<evidence type="ECO:0000313" key="2">
    <source>
        <dbReference type="Proteomes" id="UP000267096"/>
    </source>
</evidence>
<accession>A0A0M3KEN6</accession>
<organism evidence="3">
    <name type="scientific">Anisakis simplex</name>
    <name type="common">Herring worm</name>
    <dbReference type="NCBI Taxonomy" id="6269"/>
    <lineage>
        <taxon>Eukaryota</taxon>
        <taxon>Metazoa</taxon>
        <taxon>Ecdysozoa</taxon>
        <taxon>Nematoda</taxon>
        <taxon>Chromadorea</taxon>
        <taxon>Rhabditida</taxon>
        <taxon>Spirurina</taxon>
        <taxon>Ascaridomorpha</taxon>
        <taxon>Ascaridoidea</taxon>
        <taxon>Anisakidae</taxon>
        <taxon>Anisakis</taxon>
        <taxon>Anisakis simplex complex</taxon>
    </lineage>
</organism>
<name>A0A0M3KEN6_ANISI</name>
<dbReference type="EMBL" id="UYRR01036168">
    <property type="protein sequence ID" value="VDK66375.1"/>
    <property type="molecule type" value="Genomic_DNA"/>
</dbReference>
<keyword evidence="2" id="KW-1185">Reference proteome</keyword>